<dbReference type="Gene3D" id="1.20.920.10">
    <property type="entry name" value="Bromodomain-like"/>
    <property type="match status" value="1"/>
</dbReference>
<sequence length="290" mass="32328">MTTVSDSLPKLRLKIKFISKTTQDAKLVGSKSNSVKDGSRCVKRGPSGVEDAVLNKRQKMDCSSLKRDCGNILDALIKHPASYGFCEPVDPVKLNIPDYFSIISKPMDLGTVRTKLQKNMYLTGVEFKDDVKLTFSNAMLFNPPGNFFHKNAVTLDAIFNTKWKSQLKRESCQESCLTRELPEAKVTDNDVKISYARPPPARRRQNSRCPKRYLTSNTCKSDPESDVAVSALDEESNCSSPQPSSVCTTAASADACWTPAVDIIKPYIKYFSLVNVGQLCIYMLDWTRVS</sequence>
<name>A0AAD8HM19_9APIA</name>
<keyword evidence="5" id="KW-1185">Reference proteome</keyword>
<dbReference type="Proteomes" id="UP001237642">
    <property type="component" value="Unassembled WGS sequence"/>
</dbReference>
<proteinExistence type="predicted"/>
<keyword evidence="1 2" id="KW-0103">Bromodomain</keyword>
<dbReference type="PRINTS" id="PR00503">
    <property type="entry name" value="BROMODOMAIN"/>
</dbReference>
<evidence type="ECO:0000313" key="4">
    <source>
        <dbReference type="EMBL" id="KAK1368620.1"/>
    </source>
</evidence>
<dbReference type="SUPFAM" id="SSF47370">
    <property type="entry name" value="Bromodomain"/>
    <property type="match status" value="1"/>
</dbReference>
<dbReference type="InterPro" id="IPR052442">
    <property type="entry name" value="Env_Response_Regulator"/>
</dbReference>
<dbReference type="InterPro" id="IPR036427">
    <property type="entry name" value="Bromodomain-like_sf"/>
</dbReference>
<protein>
    <submittedName>
        <fullName evidence="4">Bromo domain-containing protein</fullName>
    </submittedName>
</protein>
<reference evidence="4" key="1">
    <citation type="submission" date="2023-02" db="EMBL/GenBank/DDBJ databases">
        <title>Genome of toxic invasive species Heracleum sosnowskyi carries increased number of genes despite the absence of recent whole-genome duplications.</title>
        <authorList>
            <person name="Schelkunov M."/>
            <person name="Shtratnikova V."/>
            <person name="Makarenko M."/>
            <person name="Klepikova A."/>
            <person name="Omelchenko D."/>
            <person name="Novikova G."/>
            <person name="Obukhova E."/>
            <person name="Bogdanov V."/>
            <person name="Penin A."/>
            <person name="Logacheva M."/>
        </authorList>
    </citation>
    <scope>NUCLEOTIDE SEQUENCE</scope>
    <source>
        <strain evidence="4">Hsosn_3</strain>
        <tissue evidence="4">Leaf</tissue>
    </source>
</reference>
<dbReference type="Pfam" id="PF00439">
    <property type="entry name" value="Bromodomain"/>
    <property type="match status" value="1"/>
</dbReference>
<comment type="caution">
    <text evidence="4">The sequence shown here is derived from an EMBL/GenBank/DDBJ whole genome shotgun (WGS) entry which is preliminary data.</text>
</comment>
<evidence type="ECO:0000256" key="2">
    <source>
        <dbReference type="PROSITE-ProRule" id="PRU00035"/>
    </source>
</evidence>
<dbReference type="SMART" id="SM00297">
    <property type="entry name" value="BROMO"/>
    <property type="match status" value="1"/>
</dbReference>
<dbReference type="EMBL" id="JAUIZM010000008">
    <property type="protein sequence ID" value="KAK1368620.1"/>
    <property type="molecule type" value="Genomic_DNA"/>
</dbReference>
<gene>
    <name evidence="4" type="ORF">POM88_034712</name>
</gene>
<dbReference type="PROSITE" id="PS50014">
    <property type="entry name" value="BROMODOMAIN_2"/>
    <property type="match status" value="1"/>
</dbReference>
<dbReference type="AlphaFoldDB" id="A0AAD8HM19"/>
<reference evidence="4" key="2">
    <citation type="submission" date="2023-05" db="EMBL/GenBank/DDBJ databases">
        <authorList>
            <person name="Schelkunov M.I."/>
        </authorList>
    </citation>
    <scope>NUCLEOTIDE SEQUENCE</scope>
    <source>
        <strain evidence="4">Hsosn_3</strain>
        <tissue evidence="4">Leaf</tissue>
    </source>
</reference>
<evidence type="ECO:0000256" key="1">
    <source>
        <dbReference type="ARBA" id="ARBA00023117"/>
    </source>
</evidence>
<evidence type="ECO:0000313" key="5">
    <source>
        <dbReference type="Proteomes" id="UP001237642"/>
    </source>
</evidence>
<accession>A0AAD8HM19</accession>
<feature type="domain" description="Bromo" evidence="3">
    <location>
        <begin position="77"/>
        <end position="149"/>
    </location>
</feature>
<evidence type="ECO:0000259" key="3">
    <source>
        <dbReference type="PROSITE" id="PS50014"/>
    </source>
</evidence>
<dbReference type="PANTHER" id="PTHR46136:SF19">
    <property type="entry name" value="TRANSCRIPTION FACTOR GTE12"/>
    <property type="match status" value="1"/>
</dbReference>
<dbReference type="InterPro" id="IPR001487">
    <property type="entry name" value="Bromodomain"/>
</dbReference>
<dbReference type="PANTHER" id="PTHR46136">
    <property type="entry name" value="TRANSCRIPTION FACTOR GTE8"/>
    <property type="match status" value="1"/>
</dbReference>
<organism evidence="4 5">
    <name type="scientific">Heracleum sosnowskyi</name>
    <dbReference type="NCBI Taxonomy" id="360622"/>
    <lineage>
        <taxon>Eukaryota</taxon>
        <taxon>Viridiplantae</taxon>
        <taxon>Streptophyta</taxon>
        <taxon>Embryophyta</taxon>
        <taxon>Tracheophyta</taxon>
        <taxon>Spermatophyta</taxon>
        <taxon>Magnoliopsida</taxon>
        <taxon>eudicotyledons</taxon>
        <taxon>Gunneridae</taxon>
        <taxon>Pentapetalae</taxon>
        <taxon>asterids</taxon>
        <taxon>campanulids</taxon>
        <taxon>Apiales</taxon>
        <taxon>Apiaceae</taxon>
        <taxon>Apioideae</taxon>
        <taxon>apioid superclade</taxon>
        <taxon>Tordylieae</taxon>
        <taxon>Tordyliinae</taxon>
        <taxon>Heracleum</taxon>
    </lineage>
</organism>